<dbReference type="OrthoDB" id="107450at2759"/>
<evidence type="ECO:0000313" key="1">
    <source>
        <dbReference type="EMBL" id="ETO68859.1"/>
    </source>
</evidence>
<comment type="caution">
    <text evidence="1">The sequence shown here is derived from an EMBL/GenBank/DDBJ whole genome shotgun (WGS) entry which is preliminary data.</text>
</comment>
<dbReference type="EMBL" id="ANJA01002608">
    <property type="protein sequence ID" value="ETO68859.1"/>
    <property type="molecule type" value="Genomic_DNA"/>
</dbReference>
<accession>A0A080ZQE8</accession>
<organism evidence="1 2">
    <name type="scientific">Phytophthora nicotianae P1976</name>
    <dbReference type="NCBI Taxonomy" id="1317066"/>
    <lineage>
        <taxon>Eukaryota</taxon>
        <taxon>Sar</taxon>
        <taxon>Stramenopiles</taxon>
        <taxon>Oomycota</taxon>
        <taxon>Peronosporomycetes</taxon>
        <taxon>Peronosporales</taxon>
        <taxon>Peronosporaceae</taxon>
        <taxon>Phytophthora</taxon>
    </lineage>
</organism>
<protein>
    <recommendedName>
        <fullName evidence="3">Tudor domain-containing protein</fullName>
    </recommendedName>
</protein>
<sequence length="140" mass="15993">MGAGASTDNTGEIVVGDVVTFLVEDHPKRVVGIVTDVQEECCSIQVSNVEVLDRIPRSEVKRIAKWDEIEIGDRVKVKEQGSRLYYEAEVVARNESGTYKVHFAEVDEEEDNVTVDRMLKLMSGRLEDKEWMMYKETEHE</sequence>
<evidence type="ECO:0008006" key="3">
    <source>
        <dbReference type="Google" id="ProtNLM"/>
    </source>
</evidence>
<proteinExistence type="predicted"/>
<dbReference type="Proteomes" id="UP000028582">
    <property type="component" value="Unassembled WGS sequence"/>
</dbReference>
<name>A0A080ZQE8_PHYNI</name>
<dbReference type="AlphaFoldDB" id="A0A080ZQE8"/>
<gene>
    <name evidence="1" type="ORF">F444_14387</name>
</gene>
<reference evidence="1 2" key="1">
    <citation type="submission" date="2013-11" db="EMBL/GenBank/DDBJ databases">
        <title>The Genome Sequence of Phytophthora parasitica P1976.</title>
        <authorList>
            <consortium name="The Broad Institute Genomics Platform"/>
            <person name="Russ C."/>
            <person name="Tyler B."/>
            <person name="Panabieres F."/>
            <person name="Shan W."/>
            <person name="Tripathy S."/>
            <person name="Grunwald N."/>
            <person name="Machado M."/>
            <person name="Johnson C.S."/>
            <person name="Walker B."/>
            <person name="Young S."/>
            <person name="Zeng Q."/>
            <person name="Gargeya S."/>
            <person name="Fitzgerald M."/>
            <person name="Haas B."/>
            <person name="Abouelleil A."/>
            <person name="Allen A.W."/>
            <person name="Alvarado L."/>
            <person name="Arachchi H.M."/>
            <person name="Berlin A.M."/>
            <person name="Chapman S.B."/>
            <person name="Gainer-Dewar J."/>
            <person name="Goldberg J."/>
            <person name="Griggs A."/>
            <person name="Gujja S."/>
            <person name="Hansen M."/>
            <person name="Howarth C."/>
            <person name="Imamovic A."/>
            <person name="Ireland A."/>
            <person name="Larimer J."/>
            <person name="McCowan C."/>
            <person name="Murphy C."/>
            <person name="Pearson M."/>
            <person name="Poon T.W."/>
            <person name="Priest M."/>
            <person name="Roberts A."/>
            <person name="Saif S."/>
            <person name="Shea T."/>
            <person name="Sisk P."/>
            <person name="Sykes S."/>
            <person name="Wortman J."/>
            <person name="Nusbaum C."/>
            <person name="Birren B."/>
        </authorList>
    </citation>
    <scope>NUCLEOTIDE SEQUENCE [LARGE SCALE GENOMIC DNA]</scope>
    <source>
        <strain evidence="1 2">P1976</strain>
    </source>
</reference>
<dbReference type="Gene3D" id="2.30.30.140">
    <property type="match status" value="1"/>
</dbReference>
<evidence type="ECO:0000313" key="2">
    <source>
        <dbReference type="Proteomes" id="UP000028582"/>
    </source>
</evidence>